<accession>A0A915KHS6</accession>
<name>A0A915KHS6_ROMCU</name>
<proteinExistence type="predicted"/>
<dbReference type="Proteomes" id="UP000887565">
    <property type="component" value="Unplaced"/>
</dbReference>
<reference evidence="2" key="1">
    <citation type="submission" date="2022-11" db="UniProtKB">
        <authorList>
            <consortium name="WormBaseParasite"/>
        </authorList>
    </citation>
    <scope>IDENTIFICATION</scope>
</reference>
<dbReference type="AlphaFoldDB" id="A0A915KHS6"/>
<keyword evidence="1" id="KW-1185">Reference proteome</keyword>
<protein>
    <submittedName>
        <fullName evidence="2">Uncharacterized protein</fullName>
    </submittedName>
</protein>
<dbReference type="WBParaSite" id="nRc.2.0.1.t37935-RA">
    <property type="protein sequence ID" value="nRc.2.0.1.t37935-RA"/>
    <property type="gene ID" value="nRc.2.0.1.g37935"/>
</dbReference>
<organism evidence="1 2">
    <name type="scientific">Romanomermis culicivorax</name>
    <name type="common">Nematode worm</name>
    <dbReference type="NCBI Taxonomy" id="13658"/>
    <lineage>
        <taxon>Eukaryota</taxon>
        <taxon>Metazoa</taxon>
        <taxon>Ecdysozoa</taxon>
        <taxon>Nematoda</taxon>
        <taxon>Enoplea</taxon>
        <taxon>Dorylaimia</taxon>
        <taxon>Mermithida</taxon>
        <taxon>Mermithoidea</taxon>
        <taxon>Mermithidae</taxon>
        <taxon>Romanomermis</taxon>
    </lineage>
</organism>
<sequence>MYTLKKYTFNIPVKIGNIKTDAPINADAEYPQIFERCNFNCTSMIACTEDLTWTSMIACTEDLTRQNPIF</sequence>
<evidence type="ECO:0000313" key="1">
    <source>
        <dbReference type="Proteomes" id="UP000887565"/>
    </source>
</evidence>
<evidence type="ECO:0000313" key="2">
    <source>
        <dbReference type="WBParaSite" id="nRc.2.0.1.t37935-RA"/>
    </source>
</evidence>